<dbReference type="Pfam" id="PF17233">
    <property type="entry name" value="DUF5308"/>
    <property type="match status" value="1"/>
</dbReference>
<dbReference type="OrthoDB" id="5305418at2759"/>
<feature type="region of interest" description="Disordered" evidence="1">
    <location>
        <begin position="28"/>
        <end position="82"/>
    </location>
</feature>
<protein>
    <submittedName>
        <fullName evidence="2">Uncharacterized protein</fullName>
    </submittedName>
</protein>
<dbReference type="InterPro" id="IPR035186">
    <property type="entry name" value="DUF5308"/>
</dbReference>
<name>A0A9W9D1C6_9PEZI</name>
<feature type="region of interest" description="Disordered" evidence="1">
    <location>
        <begin position="139"/>
        <end position="193"/>
    </location>
</feature>
<proteinExistence type="predicted"/>
<dbReference type="EMBL" id="JAPEVB010000001">
    <property type="protein sequence ID" value="KAJ4396199.1"/>
    <property type="molecule type" value="Genomic_DNA"/>
</dbReference>
<gene>
    <name evidence="2" type="ORF">N0V93_000418</name>
</gene>
<evidence type="ECO:0000256" key="1">
    <source>
        <dbReference type="SAM" id="MobiDB-lite"/>
    </source>
</evidence>
<keyword evidence="3" id="KW-1185">Reference proteome</keyword>
<comment type="caution">
    <text evidence="2">The sequence shown here is derived from an EMBL/GenBank/DDBJ whole genome shotgun (WGS) entry which is preliminary data.</text>
</comment>
<evidence type="ECO:0000313" key="2">
    <source>
        <dbReference type="EMBL" id="KAJ4396199.1"/>
    </source>
</evidence>
<organism evidence="2 3">
    <name type="scientific">Gnomoniopsis smithogilvyi</name>
    <dbReference type="NCBI Taxonomy" id="1191159"/>
    <lineage>
        <taxon>Eukaryota</taxon>
        <taxon>Fungi</taxon>
        <taxon>Dikarya</taxon>
        <taxon>Ascomycota</taxon>
        <taxon>Pezizomycotina</taxon>
        <taxon>Sordariomycetes</taxon>
        <taxon>Sordariomycetidae</taxon>
        <taxon>Diaporthales</taxon>
        <taxon>Gnomoniaceae</taxon>
        <taxon>Gnomoniopsis</taxon>
    </lineage>
</organism>
<sequence length="238" mass="24622">MASFSSSSLPAQHPHLALHLTDRALTPVISTSLPPSSSSSTQLHTAAAAAASSSSRATFTTSPPSSPDSPSSPQTPPEQPSTAALSLAHLTTTALTSYQTAKRLTHGAPLRTMIEYSAPRGPVILHSYMCPMSLALGTPGVRPRRSSSQGSLTTAAGGAAREGDGDDEEAAKSDGNDEDDDIDNREDPDVPMLIATVVAPAANDLKDARRAAGRLERVAKAVQTEWIAQGPASKLPHS</sequence>
<evidence type="ECO:0000313" key="3">
    <source>
        <dbReference type="Proteomes" id="UP001140453"/>
    </source>
</evidence>
<accession>A0A9W9D1C6</accession>
<dbReference type="Proteomes" id="UP001140453">
    <property type="component" value="Unassembled WGS sequence"/>
</dbReference>
<reference evidence="2" key="1">
    <citation type="submission" date="2022-10" db="EMBL/GenBank/DDBJ databases">
        <title>Tapping the CABI collections for fungal endophytes: first genome assemblies for Collariella, Neodidymelliopsis, Ascochyta clinopodiicola, Didymella pomorum, Didymosphaeria variabile, Neocosmospora piperis and Neocucurbitaria cava.</title>
        <authorList>
            <person name="Hill R."/>
        </authorList>
    </citation>
    <scope>NUCLEOTIDE SEQUENCE</scope>
    <source>
        <strain evidence="2">IMI 355082</strain>
    </source>
</reference>
<feature type="compositionally biased region" description="Low complexity" evidence="1">
    <location>
        <begin position="28"/>
        <end position="72"/>
    </location>
</feature>
<dbReference type="AlphaFoldDB" id="A0A9W9D1C6"/>
<feature type="compositionally biased region" description="Acidic residues" evidence="1">
    <location>
        <begin position="176"/>
        <end position="186"/>
    </location>
</feature>